<keyword evidence="3" id="KW-1185">Reference proteome</keyword>
<reference evidence="2" key="1">
    <citation type="journal article" date="2018" name="Genome Biol. Evol.">
        <title>Genomics and development of Lentinus tigrinus, a white-rot wood-decaying mushroom with dimorphic fruiting bodies.</title>
        <authorList>
            <person name="Wu B."/>
            <person name="Xu Z."/>
            <person name="Knudson A."/>
            <person name="Carlson A."/>
            <person name="Chen N."/>
            <person name="Kovaka S."/>
            <person name="LaButti K."/>
            <person name="Lipzen A."/>
            <person name="Pennachio C."/>
            <person name="Riley R."/>
            <person name="Schakwitz W."/>
            <person name="Umezawa K."/>
            <person name="Ohm R.A."/>
            <person name="Grigoriev I.V."/>
            <person name="Nagy L.G."/>
            <person name="Gibbons J."/>
            <person name="Hibbett D."/>
        </authorList>
    </citation>
    <scope>NUCLEOTIDE SEQUENCE [LARGE SCALE GENOMIC DNA]</scope>
    <source>
        <strain evidence="2">ALCF2SS1-6</strain>
    </source>
</reference>
<feature type="non-terminal residue" evidence="2">
    <location>
        <position position="520"/>
    </location>
</feature>
<dbReference type="OrthoDB" id="10648737at2759"/>
<accession>A0A5C2S6J4</accession>
<sequence length="520" mass="56364">MSTNFLWRHEESICSPPSPTIRAGIPRLPLRGHSRQGAPVSPSDGSSRSVHCVNVYLIVFLASGLSDARSIDLDFSGSGTGARACSGGKGSACVLSSIRLEEAKSAVRYGTPGIRARHRLPLPEVSNTLFEWCLERATTTDFRDPHYPAVTSTRLLPLYRPPGRSEALEADPGNKPEAVVPQTGNALIIEDPPNLAGQRQGRRLLNADKYIVVGVGSPRGNTRSAQSLASVPNPCLMILAKTTYVSGLERSGSAVKRVSTFVVVPIRNCAGLRSRLPGFSSRCDSARHTAYTADRSSTRQAADVRAIRWMLDVPRLAWWDGDGRTAGEEWSPDCLVFSHPSRPRKRTAFSGTVSHKRVTTQVRNLLELGVHTKSSMGHSCRLHETARDMSESENVLDDTASLGSQSHVCGMLSLTHLGWPMAGREDCRDGGKQGRQWCHPRATVHLQCAPTSWRTAKASRLRLSVVFVIHADSRRASLGQLITAGDPQVGAWNTPSGPVAGVEYTGGVRSSFPGIRECRI</sequence>
<name>A0A5C2S6J4_9APHY</name>
<evidence type="ECO:0000313" key="3">
    <source>
        <dbReference type="Proteomes" id="UP000313359"/>
    </source>
</evidence>
<evidence type="ECO:0000256" key="1">
    <source>
        <dbReference type="SAM" id="MobiDB-lite"/>
    </source>
</evidence>
<dbReference type="AlphaFoldDB" id="A0A5C2S6J4"/>
<dbReference type="EMBL" id="ML122274">
    <property type="protein sequence ID" value="RPD58664.1"/>
    <property type="molecule type" value="Genomic_DNA"/>
</dbReference>
<proteinExistence type="predicted"/>
<evidence type="ECO:0000313" key="2">
    <source>
        <dbReference type="EMBL" id="RPD58664.1"/>
    </source>
</evidence>
<protein>
    <submittedName>
        <fullName evidence="2">Uncharacterized protein</fullName>
    </submittedName>
</protein>
<dbReference type="Proteomes" id="UP000313359">
    <property type="component" value="Unassembled WGS sequence"/>
</dbReference>
<organism evidence="2 3">
    <name type="scientific">Lentinus tigrinus ALCF2SS1-6</name>
    <dbReference type="NCBI Taxonomy" id="1328759"/>
    <lineage>
        <taxon>Eukaryota</taxon>
        <taxon>Fungi</taxon>
        <taxon>Dikarya</taxon>
        <taxon>Basidiomycota</taxon>
        <taxon>Agaricomycotina</taxon>
        <taxon>Agaricomycetes</taxon>
        <taxon>Polyporales</taxon>
        <taxon>Polyporaceae</taxon>
        <taxon>Lentinus</taxon>
    </lineage>
</organism>
<gene>
    <name evidence="2" type="ORF">L227DRAFT_601905</name>
</gene>
<feature type="region of interest" description="Disordered" evidence="1">
    <location>
        <begin position="24"/>
        <end position="46"/>
    </location>
</feature>